<organism evidence="3">
    <name type="scientific">Solibacter usitatus (strain Ellin6076)</name>
    <dbReference type="NCBI Taxonomy" id="234267"/>
    <lineage>
        <taxon>Bacteria</taxon>
        <taxon>Pseudomonadati</taxon>
        <taxon>Acidobacteriota</taxon>
        <taxon>Terriglobia</taxon>
        <taxon>Bryobacterales</taxon>
        <taxon>Solibacteraceae</taxon>
        <taxon>Candidatus Solibacter</taxon>
    </lineage>
</organism>
<gene>
    <name evidence="3" type="ordered locus">Acid_5474</name>
</gene>
<dbReference type="HOGENOM" id="CLU_112936_1_0_0"/>
<dbReference type="AlphaFoldDB" id="Q01V94"/>
<dbReference type="SUPFAM" id="SSF55961">
    <property type="entry name" value="Bet v1-like"/>
    <property type="match status" value="1"/>
</dbReference>
<evidence type="ECO:0000259" key="2">
    <source>
        <dbReference type="Pfam" id="PF03364"/>
    </source>
</evidence>
<dbReference type="STRING" id="234267.Acid_5474"/>
<sequence>MAIHTLHREQLIPLPLGEVFPFFADARNLETITPSWLNFQILTPQPIAMRVGVILDYRLRWHGLPIVWKTEIVEWKAPQSFTDLQIRGPYRLWRHVHTFAAEAGGTRVTDHVTYELPLGLLGELARVIMVRRDLERVFDFRANAIKALLS</sequence>
<proteinExistence type="inferred from homology"/>
<comment type="similarity">
    <text evidence="1">Belongs to the ribosome association toxin RatA family.</text>
</comment>
<accession>Q01V94</accession>
<dbReference type="Gene3D" id="3.30.530.20">
    <property type="match status" value="1"/>
</dbReference>
<feature type="domain" description="Coenzyme Q-binding protein COQ10 START" evidence="2">
    <location>
        <begin position="12"/>
        <end position="136"/>
    </location>
</feature>
<evidence type="ECO:0000256" key="1">
    <source>
        <dbReference type="ARBA" id="ARBA00008918"/>
    </source>
</evidence>
<dbReference type="CDD" id="cd07820">
    <property type="entry name" value="SRPBCC_3"/>
    <property type="match status" value="1"/>
</dbReference>
<dbReference type="InterPro" id="IPR023393">
    <property type="entry name" value="START-like_dom_sf"/>
</dbReference>
<dbReference type="InterPro" id="IPR005031">
    <property type="entry name" value="COQ10_START"/>
</dbReference>
<protein>
    <submittedName>
        <fullName evidence="3">Cyclase/dehydrase</fullName>
    </submittedName>
</protein>
<dbReference type="KEGG" id="sus:Acid_5474"/>
<reference evidence="3" key="1">
    <citation type="submission" date="2006-10" db="EMBL/GenBank/DDBJ databases">
        <title>Complete sequence of Solibacter usitatus Ellin6076.</title>
        <authorList>
            <consortium name="US DOE Joint Genome Institute"/>
            <person name="Copeland A."/>
            <person name="Lucas S."/>
            <person name="Lapidus A."/>
            <person name="Barry K."/>
            <person name="Detter J.C."/>
            <person name="Glavina del Rio T."/>
            <person name="Hammon N."/>
            <person name="Israni S."/>
            <person name="Dalin E."/>
            <person name="Tice H."/>
            <person name="Pitluck S."/>
            <person name="Thompson L.S."/>
            <person name="Brettin T."/>
            <person name="Bruce D."/>
            <person name="Han C."/>
            <person name="Tapia R."/>
            <person name="Gilna P."/>
            <person name="Schmutz J."/>
            <person name="Larimer F."/>
            <person name="Land M."/>
            <person name="Hauser L."/>
            <person name="Kyrpides N."/>
            <person name="Mikhailova N."/>
            <person name="Janssen P.H."/>
            <person name="Kuske C.R."/>
            <person name="Richardson P."/>
        </authorList>
    </citation>
    <scope>NUCLEOTIDE SEQUENCE</scope>
    <source>
        <strain evidence="3">Ellin6076</strain>
    </source>
</reference>
<dbReference type="eggNOG" id="COG4276">
    <property type="taxonomic scope" value="Bacteria"/>
</dbReference>
<dbReference type="Pfam" id="PF03364">
    <property type="entry name" value="Polyketide_cyc"/>
    <property type="match status" value="1"/>
</dbReference>
<dbReference type="EMBL" id="CP000473">
    <property type="protein sequence ID" value="ABJ86421.1"/>
    <property type="molecule type" value="Genomic_DNA"/>
</dbReference>
<name>Q01V94_SOLUE</name>
<dbReference type="InParanoid" id="Q01V94"/>
<evidence type="ECO:0000313" key="3">
    <source>
        <dbReference type="EMBL" id="ABJ86421.1"/>
    </source>
</evidence>
<dbReference type="OrthoDB" id="9793552at2"/>